<name>A0AAV3Y8C2_9GAST</name>
<feature type="domain" description="Integrase catalytic" evidence="2">
    <location>
        <begin position="1"/>
        <end position="131"/>
    </location>
</feature>
<feature type="compositionally biased region" description="Polar residues" evidence="1">
    <location>
        <begin position="290"/>
        <end position="300"/>
    </location>
</feature>
<dbReference type="PANTHER" id="PTHR37984:SF13">
    <property type="entry name" value="RIBONUCLEASE H"/>
    <property type="match status" value="1"/>
</dbReference>
<proteinExistence type="predicted"/>
<reference evidence="3 4" key="1">
    <citation type="journal article" date="2021" name="Elife">
        <title>Chloroplast acquisition without the gene transfer in kleptoplastic sea slugs, Plakobranchus ocellatus.</title>
        <authorList>
            <person name="Maeda T."/>
            <person name="Takahashi S."/>
            <person name="Yoshida T."/>
            <person name="Shimamura S."/>
            <person name="Takaki Y."/>
            <person name="Nagai Y."/>
            <person name="Toyoda A."/>
            <person name="Suzuki Y."/>
            <person name="Arimoto A."/>
            <person name="Ishii H."/>
            <person name="Satoh N."/>
            <person name="Nishiyama T."/>
            <person name="Hasebe M."/>
            <person name="Maruyama T."/>
            <person name="Minagawa J."/>
            <person name="Obokata J."/>
            <person name="Shigenobu S."/>
        </authorList>
    </citation>
    <scope>NUCLEOTIDE SEQUENCE [LARGE SCALE GENOMIC DNA]</scope>
</reference>
<dbReference type="PANTHER" id="PTHR37984">
    <property type="entry name" value="PROTEIN CBG26694"/>
    <property type="match status" value="1"/>
</dbReference>
<evidence type="ECO:0000313" key="4">
    <source>
        <dbReference type="Proteomes" id="UP000735302"/>
    </source>
</evidence>
<dbReference type="Pfam" id="PF00665">
    <property type="entry name" value="rve"/>
    <property type="match status" value="1"/>
</dbReference>
<dbReference type="GO" id="GO:0015074">
    <property type="term" value="P:DNA integration"/>
    <property type="evidence" value="ECO:0007669"/>
    <property type="project" value="InterPro"/>
</dbReference>
<feature type="region of interest" description="Disordered" evidence="1">
    <location>
        <begin position="254"/>
        <end position="322"/>
    </location>
</feature>
<accession>A0AAV3Y8C2</accession>
<comment type="caution">
    <text evidence="3">The sequence shown here is derived from an EMBL/GenBank/DDBJ whole genome shotgun (WGS) entry which is preliminary data.</text>
</comment>
<dbReference type="GO" id="GO:0003676">
    <property type="term" value="F:nucleic acid binding"/>
    <property type="evidence" value="ECO:0007669"/>
    <property type="project" value="InterPro"/>
</dbReference>
<dbReference type="EMBL" id="BLXT01000597">
    <property type="protein sequence ID" value="GFN78752.1"/>
    <property type="molecule type" value="Genomic_DNA"/>
</dbReference>
<dbReference type="InterPro" id="IPR001584">
    <property type="entry name" value="Integrase_cat-core"/>
</dbReference>
<evidence type="ECO:0000313" key="3">
    <source>
        <dbReference type="EMBL" id="GFN78752.1"/>
    </source>
</evidence>
<dbReference type="FunFam" id="3.30.420.10:FF:000063">
    <property type="entry name" value="Retrovirus-related Pol polyprotein from transposon 297-like Protein"/>
    <property type="match status" value="1"/>
</dbReference>
<dbReference type="Gene3D" id="3.30.420.10">
    <property type="entry name" value="Ribonuclease H-like superfamily/Ribonuclease H"/>
    <property type="match status" value="1"/>
</dbReference>
<dbReference type="Proteomes" id="UP000735302">
    <property type="component" value="Unassembled WGS sequence"/>
</dbReference>
<dbReference type="InterPro" id="IPR036397">
    <property type="entry name" value="RNaseH_sf"/>
</dbReference>
<dbReference type="SUPFAM" id="SSF53098">
    <property type="entry name" value="Ribonuclease H-like"/>
    <property type="match status" value="1"/>
</dbReference>
<keyword evidence="4" id="KW-1185">Reference proteome</keyword>
<protein>
    <submittedName>
        <fullName evidence="3">Polyprotein</fullName>
    </submittedName>
</protein>
<dbReference type="InterPro" id="IPR012337">
    <property type="entry name" value="RNaseH-like_sf"/>
</dbReference>
<evidence type="ECO:0000256" key="1">
    <source>
        <dbReference type="SAM" id="MobiDB-lite"/>
    </source>
</evidence>
<evidence type="ECO:0000259" key="2">
    <source>
        <dbReference type="PROSITE" id="PS50994"/>
    </source>
</evidence>
<dbReference type="PROSITE" id="PS50994">
    <property type="entry name" value="INTEGRASE"/>
    <property type="match status" value="1"/>
</dbReference>
<sequence>MFLIATDAHSKWIEVKIMNKITASGTILELRDIFSTLGLPEIIVTDNGPTFTSFQFRSFMSTNGIKHVTVSPYHPSSNGLAERSVQNFKKAMIKIEKGSLKEKVCKFLTKYRCTPHSTTSLSPAELLFNRNIKTHLDLLHPCLHDNVLKHQSNQKSYHDKHAKDREICVGDNVFVQNFCHHGDKWLPGVVCESTGPLSFKVKTTSHGIVRRHQDQIRLTVTGVSDTIELPFVPPVEAPYLVDQSLHEEKEIIEKLPNSHTQDENETTVGKQPLLAEQEESKTGNELPKLTASSTSNSNSGHGFELTRTRSGRVIKPPKRLGY</sequence>
<organism evidence="3 4">
    <name type="scientific">Plakobranchus ocellatus</name>
    <dbReference type="NCBI Taxonomy" id="259542"/>
    <lineage>
        <taxon>Eukaryota</taxon>
        <taxon>Metazoa</taxon>
        <taxon>Spiralia</taxon>
        <taxon>Lophotrochozoa</taxon>
        <taxon>Mollusca</taxon>
        <taxon>Gastropoda</taxon>
        <taxon>Heterobranchia</taxon>
        <taxon>Euthyneura</taxon>
        <taxon>Panpulmonata</taxon>
        <taxon>Sacoglossa</taxon>
        <taxon>Placobranchoidea</taxon>
        <taxon>Plakobranchidae</taxon>
        <taxon>Plakobranchus</taxon>
    </lineage>
</organism>
<gene>
    <name evidence="3" type="ORF">PoB_000525800</name>
</gene>
<dbReference type="AlphaFoldDB" id="A0AAV3Y8C2"/>
<dbReference type="InterPro" id="IPR050951">
    <property type="entry name" value="Retrovirus_Pol_polyprotein"/>
</dbReference>
<feature type="compositionally biased region" description="Basic residues" evidence="1">
    <location>
        <begin position="309"/>
        <end position="322"/>
    </location>
</feature>